<keyword evidence="4" id="KW-0175">Coiled coil</keyword>
<reference evidence="7 8" key="1">
    <citation type="journal article" date="2012" name="BMC Genomics">
        <title>Tools to kill: Genome of one of the most destructive plant pathogenic fungi Macrophomina phaseolina.</title>
        <authorList>
            <person name="Islam M.S."/>
            <person name="Haque M.S."/>
            <person name="Islam M.M."/>
            <person name="Emdad E.M."/>
            <person name="Halim A."/>
            <person name="Hossen Q.M.M."/>
            <person name="Hossain M.Z."/>
            <person name="Ahmed B."/>
            <person name="Rahim S."/>
            <person name="Rahman M.S."/>
            <person name="Alam M.M."/>
            <person name="Hou S."/>
            <person name="Wan X."/>
            <person name="Saito J.A."/>
            <person name="Alam M."/>
        </authorList>
    </citation>
    <scope>NUCLEOTIDE SEQUENCE [LARGE SCALE GENOMIC DNA]</scope>
    <source>
        <strain evidence="7 8">MS6</strain>
    </source>
</reference>
<dbReference type="STRING" id="1126212.K2RR94"/>
<feature type="region of interest" description="Disordered" evidence="5">
    <location>
        <begin position="62"/>
        <end position="130"/>
    </location>
</feature>
<dbReference type="Pfam" id="PF00004">
    <property type="entry name" value="AAA"/>
    <property type="match status" value="2"/>
</dbReference>
<feature type="compositionally biased region" description="Polar residues" evidence="5">
    <location>
        <begin position="983"/>
        <end position="998"/>
    </location>
</feature>
<dbReference type="PANTHER" id="PTHR43392:SF2">
    <property type="entry name" value="AAA-TYPE ATPASE FAMILY PROTEIN _ ANKYRIN REPEAT FAMILY PROTEIN"/>
    <property type="match status" value="1"/>
</dbReference>
<feature type="compositionally biased region" description="Pro residues" evidence="5">
    <location>
        <begin position="105"/>
        <end position="114"/>
    </location>
</feature>
<keyword evidence="3" id="KW-0067">ATP-binding</keyword>
<comment type="caution">
    <text evidence="7">The sequence shown here is derived from an EMBL/GenBank/DDBJ whole genome shotgun (WGS) entry which is preliminary data.</text>
</comment>
<organism evidence="7 8">
    <name type="scientific">Macrophomina phaseolina (strain MS6)</name>
    <name type="common">Charcoal rot fungus</name>
    <dbReference type="NCBI Taxonomy" id="1126212"/>
    <lineage>
        <taxon>Eukaryota</taxon>
        <taxon>Fungi</taxon>
        <taxon>Dikarya</taxon>
        <taxon>Ascomycota</taxon>
        <taxon>Pezizomycotina</taxon>
        <taxon>Dothideomycetes</taxon>
        <taxon>Dothideomycetes incertae sedis</taxon>
        <taxon>Botryosphaeriales</taxon>
        <taxon>Botryosphaeriaceae</taxon>
        <taxon>Macrophomina</taxon>
    </lineage>
</organism>
<dbReference type="FunFam" id="1.10.8.60:FF:000160">
    <property type="entry name" value="WGS project CABT00000000 data, contig 2.55"/>
    <property type="match status" value="1"/>
</dbReference>
<dbReference type="FunFam" id="3.40.50.300:FF:000216">
    <property type="entry name" value="Type VII secretion ATPase EccA"/>
    <property type="match status" value="2"/>
</dbReference>
<dbReference type="InterPro" id="IPR003959">
    <property type="entry name" value="ATPase_AAA_core"/>
</dbReference>
<evidence type="ECO:0000256" key="2">
    <source>
        <dbReference type="ARBA" id="ARBA00022741"/>
    </source>
</evidence>
<dbReference type="Pfam" id="PF17866">
    <property type="entry name" value="AAA_lid_6"/>
    <property type="match status" value="1"/>
</dbReference>
<feature type="domain" description="AAA+ ATPase" evidence="6">
    <location>
        <begin position="428"/>
        <end position="615"/>
    </location>
</feature>
<dbReference type="InterPro" id="IPR000641">
    <property type="entry name" value="CbxX/CfxQ"/>
</dbReference>
<dbReference type="InterPro" id="IPR003593">
    <property type="entry name" value="AAA+_ATPase"/>
</dbReference>
<dbReference type="VEuPathDB" id="FungiDB:MPH_07526"/>
<comment type="similarity">
    <text evidence="1">Belongs to the CbxX/CfxQ family.</text>
</comment>
<evidence type="ECO:0000259" key="6">
    <source>
        <dbReference type="SMART" id="SM00382"/>
    </source>
</evidence>
<feature type="compositionally biased region" description="Low complexity" evidence="5">
    <location>
        <begin position="79"/>
        <end position="95"/>
    </location>
</feature>
<dbReference type="InterPro" id="IPR050773">
    <property type="entry name" value="CbxX/CfxQ_RuBisCO_ESX"/>
</dbReference>
<dbReference type="PRINTS" id="PR00819">
    <property type="entry name" value="CBXCFQXSUPER"/>
</dbReference>
<dbReference type="Gene3D" id="1.10.8.60">
    <property type="match status" value="2"/>
</dbReference>
<dbReference type="GO" id="GO:0005524">
    <property type="term" value="F:ATP binding"/>
    <property type="evidence" value="ECO:0007669"/>
    <property type="project" value="UniProtKB-KW"/>
</dbReference>
<dbReference type="eggNOG" id="KOG0730">
    <property type="taxonomic scope" value="Eukaryota"/>
</dbReference>
<evidence type="ECO:0000256" key="1">
    <source>
        <dbReference type="ARBA" id="ARBA00010378"/>
    </source>
</evidence>
<evidence type="ECO:0000256" key="3">
    <source>
        <dbReference type="ARBA" id="ARBA00022840"/>
    </source>
</evidence>
<dbReference type="InterPro" id="IPR027417">
    <property type="entry name" value="P-loop_NTPase"/>
</dbReference>
<feature type="coiled-coil region" evidence="4">
    <location>
        <begin position="1076"/>
        <end position="1108"/>
    </location>
</feature>
<sequence>MSAVASSPVDTTELRALGPQECANQHPLIAPVIYNIADILMPGWANNTGYFVNPQLAQAPQPPLWPQTLQAPQLPPRPQIQQPPQLPQAPQISQPPQLPPRRKPPSPPQPPPPRNATQAPPSEAKDEWEDQKVFEGAQNDALDELMTMIGLEDVKRQFLEIKIKIDIAARQGVDVKRERFGAALLGNPGTGSRLANGGVSGCQKEIEDISNAGGGALFIDEAYQLSSQSQLAGAHVLDFLVAEIENQAGKVVVIVAGYTKQMEAFFAYNPGLPSRFPRQIQFRDYGDTELLEILAQGIEKRYGARMQVERGLRGLYSRIVARRIGRARGREGFGNARAVESELAHILERQAKRIRAERRAGKRPDDLLLTRDDLLGPKPANALENSSSWSKLQTLIGLRAVKESLKAMFNSVQRNYSRELSEEPLIEYTLNKAFLGSPGTGKTTVAKLYGHILADLGLLSNGEVLLKTPADFVGSVLGASEENTKRILASAVGKVLVIDEAYGLYGGSTADPYKTAVIDTIVGEVQSTPGDDRCVLLVGYKEQMEEMYQNVNPGLSRRFPLNSAFIFEDFTDAELKLVLDMKLRQQGFQATEEAKKVALEMLSRARDHLHFGNAGEVENLLNDAKRRYEKRPENEDPSASALLVPCDFDPDFDRGARAVINVTKLFEGVIGCDDIVAKLQGYQVTVANMRARGMDPREEIPFAFLFRGPPGTGKTSTARRMGKIYYDMGFLATTEVIECSATDLIGEYIGQTGPRTRKLFESALGKVLFIDEAYRLGEGQFAQEAMDEMVDCLTKPKFAQKLVVILAGYDADINRLMLTNPGLTSRFPETIVFEGMKPGECVELIALLLKKRKQVDIKVLDPPSTELRDKMLKAFETLSSLTNWASARDIETLVKNVFGSTIRDAPPSSQSLVVGEQAILEELSTMIRERLRRTQDVASPSWLNSAQGAYPLHRFPQPPSTNFGSFPNPNLFQRNTVAKNISQTEHQTTIRSPGNSENESTRDPGVSNATWQQLQNDIAQAKAKEMEFARIVQKEEELRKSILRMRQVEQGNECDQAESGAKNEHKQQIVQNQLIRRAAEHELVQIERKKHEMERQRQLETLAQARLKTMGVCCMGFSWIRQATGYRCAGGSHFVSNAQLGL</sequence>
<dbReference type="InterPro" id="IPR041627">
    <property type="entry name" value="AAA_lid_6"/>
</dbReference>
<evidence type="ECO:0000256" key="5">
    <source>
        <dbReference type="SAM" id="MobiDB-lite"/>
    </source>
</evidence>
<dbReference type="InParanoid" id="K2RR94"/>
<feature type="region of interest" description="Disordered" evidence="5">
    <location>
        <begin position="983"/>
        <end position="1008"/>
    </location>
</feature>
<dbReference type="GO" id="GO:0016887">
    <property type="term" value="F:ATP hydrolysis activity"/>
    <property type="evidence" value="ECO:0007669"/>
    <property type="project" value="InterPro"/>
</dbReference>
<evidence type="ECO:0000313" key="7">
    <source>
        <dbReference type="EMBL" id="EKG15277.1"/>
    </source>
</evidence>
<feature type="domain" description="AAA+ ATPase" evidence="6">
    <location>
        <begin position="700"/>
        <end position="837"/>
    </location>
</feature>
<dbReference type="AlphaFoldDB" id="K2RR94"/>
<dbReference type="CDD" id="cd00009">
    <property type="entry name" value="AAA"/>
    <property type="match status" value="1"/>
</dbReference>
<dbReference type="OrthoDB" id="2423195at2759"/>
<dbReference type="PANTHER" id="PTHR43392">
    <property type="entry name" value="AAA-TYPE ATPASE FAMILY PROTEIN / ANKYRIN REPEAT FAMILY PROTEIN"/>
    <property type="match status" value="1"/>
</dbReference>
<protein>
    <submittedName>
        <fullName evidence="7">CbxX/CfqX</fullName>
    </submittedName>
</protein>
<dbReference type="HOGENOM" id="CLU_006450_0_1_1"/>
<evidence type="ECO:0000313" key="8">
    <source>
        <dbReference type="Proteomes" id="UP000007129"/>
    </source>
</evidence>
<dbReference type="SMART" id="SM00382">
    <property type="entry name" value="AAA"/>
    <property type="match status" value="2"/>
</dbReference>
<dbReference type="EMBL" id="AHHD01000320">
    <property type="protein sequence ID" value="EKG15277.1"/>
    <property type="molecule type" value="Genomic_DNA"/>
</dbReference>
<evidence type="ECO:0000256" key="4">
    <source>
        <dbReference type="SAM" id="Coils"/>
    </source>
</evidence>
<proteinExistence type="inferred from homology"/>
<dbReference type="SUPFAM" id="SSF52540">
    <property type="entry name" value="P-loop containing nucleoside triphosphate hydrolases"/>
    <property type="match status" value="3"/>
</dbReference>
<gene>
    <name evidence="7" type="ORF">MPH_07526</name>
</gene>
<keyword evidence="2" id="KW-0547">Nucleotide-binding</keyword>
<name>K2RR94_MACPH</name>
<dbReference type="Gene3D" id="3.40.50.300">
    <property type="entry name" value="P-loop containing nucleotide triphosphate hydrolases"/>
    <property type="match status" value="4"/>
</dbReference>
<dbReference type="Proteomes" id="UP000007129">
    <property type="component" value="Unassembled WGS sequence"/>
</dbReference>
<accession>K2RR94</accession>